<reference evidence="1" key="1">
    <citation type="journal article" date="2019" name="bioRxiv">
        <title>The Genome of the Zebra Mussel, Dreissena polymorpha: A Resource for Invasive Species Research.</title>
        <authorList>
            <person name="McCartney M.A."/>
            <person name="Auch B."/>
            <person name="Kono T."/>
            <person name="Mallez S."/>
            <person name="Zhang Y."/>
            <person name="Obille A."/>
            <person name="Becker A."/>
            <person name="Abrahante J.E."/>
            <person name="Garbe J."/>
            <person name="Badalamenti J.P."/>
            <person name="Herman A."/>
            <person name="Mangelson H."/>
            <person name="Liachko I."/>
            <person name="Sullivan S."/>
            <person name="Sone E.D."/>
            <person name="Koren S."/>
            <person name="Silverstein K.A.T."/>
            <person name="Beckman K.B."/>
            <person name="Gohl D.M."/>
        </authorList>
    </citation>
    <scope>NUCLEOTIDE SEQUENCE</scope>
    <source>
        <strain evidence="1">Duluth1</strain>
        <tissue evidence="1">Whole animal</tissue>
    </source>
</reference>
<protein>
    <submittedName>
        <fullName evidence="1">Uncharacterized protein</fullName>
    </submittedName>
</protein>
<dbReference type="Proteomes" id="UP000828390">
    <property type="component" value="Unassembled WGS sequence"/>
</dbReference>
<reference evidence="1" key="2">
    <citation type="submission" date="2020-11" db="EMBL/GenBank/DDBJ databases">
        <authorList>
            <person name="McCartney M.A."/>
            <person name="Auch B."/>
            <person name="Kono T."/>
            <person name="Mallez S."/>
            <person name="Becker A."/>
            <person name="Gohl D.M."/>
            <person name="Silverstein K.A.T."/>
            <person name="Koren S."/>
            <person name="Bechman K.B."/>
            <person name="Herman A."/>
            <person name="Abrahante J.E."/>
            <person name="Garbe J."/>
        </authorList>
    </citation>
    <scope>NUCLEOTIDE SEQUENCE</scope>
    <source>
        <strain evidence="1">Duluth1</strain>
        <tissue evidence="1">Whole animal</tissue>
    </source>
</reference>
<name>A0A9D4L6U3_DREPO</name>
<evidence type="ECO:0000313" key="1">
    <source>
        <dbReference type="EMBL" id="KAH3852369.1"/>
    </source>
</evidence>
<proteinExistence type="predicted"/>
<comment type="caution">
    <text evidence="1">The sequence shown here is derived from an EMBL/GenBank/DDBJ whole genome shotgun (WGS) entry which is preliminary data.</text>
</comment>
<evidence type="ECO:0000313" key="2">
    <source>
        <dbReference type="Proteomes" id="UP000828390"/>
    </source>
</evidence>
<dbReference type="AlphaFoldDB" id="A0A9D4L6U3"/>
<gene>
    <name evidence="1" type="ORF">DPMN_094875</name>
</gene>
<sequence length="70" mass="7998">MRMRNGSISCRGDTVPHGQGIVLFCVRWCSFDVSSPVEDAVLKTWRFELMVWNDDVGWPTPILQMDVAKI</sequence>
<organism evidence="1 2">
    <name type="scientific">Dreissena polymorpha</name>
    <name type="common">Zebra mussel</name>
    <name type="synonym">Mytilus polymorpha</name>
    <dbReference type="NCBI Taxonomy" id="45954"/>
    <lineage>
        <taxon>Eukaryota</taxon>
        <taxon>Metazoa</taxon>
        <taxon>Spiralia</taxon>
        <taxon>Lophotrochozoa</taxon>
        <taxon>Mollusca</taxon>
        <taxon>Bivalvia</taxon>
        <taxon>Autobranchia</taxon>
        <taxon>Heteroconchia</taxon>
        <taxon>Euheterodonta</taxon>
        <taxon>Imparidentia</taxon>
        <taxon>Neoheterodontei</taxon>
        <taxon>Myida</taxon>
        <taxon>Dreissenoidea</taxon>
        <taxon>Dreissenidae</taxon>
        <taxon>Dreissena</taxon>
    </lineage>
</organism>
<dbReference type="EMBL" id="JAIWYP010000003">
    <property type="protein sequence ID" value="KAH3852369.1"/>
    <property type="molecule type" value="Genomic_DNA"/>
</dbReference>
<keyword evidence="2" id="KW-1185">Reference proteome</keyword>
<accession>A0A9D4L6U3</accession>